<keyword evidence="2" id="KW-1185">Reference proteome</keyword>
<proteinExistence type="predicted"/>
<dbReference type="RefSeq" id="WP_106250943.1">
    <property type="nucleotide sequence ID" value="NZ_PVZC01000008.1"/>
</dbReference>
<name>A0A2T0PXP3_9ACTN</name>
<dbReference type="Proteomes" id="UP000237846">
    <property type="component" value="Unassembled WGS sequence"/>
</dbReference>
<dbReference type="AlphaFoldDB" id="A0A2T0PXP3"/>
<comment type="caution">
    <text evidence="1">The sequence shown here is derived from an EMBL/GenBank/DDBJ whole genome shotgun (WGS) entry which is preliminary data.</text>
</comment>
<protein>
    <recommendedName>
        <fullName evidence="3">DUF4351 domain-containing protein</fullName>
    </recommendedName>
</protein>
<sequence>MTVDYTSEFIQGYVKKGELKGEARALLTILDARGFMIPDEMRACIESCRDEELLDAWLHRVATVESVEELFT</sequence>
<gene>
    <name evidence="1" type="ORF">CLV72_108214</name>
</gene>
<evidence type="ECO:0000313" key="2">
    <source>
        <dbReference type="Proteomes" id="UP000237846"/>
    </source>
</evidence>
<evidence type="ECO:0000313" key="1">
    <source>
        <dbReference type="EMBL" id="PRX96208.1"/>
    </source>
</evidence>
<evidence type="ECO:0008006" key="3">
    <source>
        <dbReference type="Google" id="ProtNLM"/>
    </source>
</evidence>
<dbReference type="EMBL" id="PVZC01000008">
    <property type="protein sequence ID" value="PRX96208.1"/>
    <property type="molecule type" value="Genomic_DNA"/>
</dbReference>
<organism evidence="1 2">
    <name type="scientific">Allonocardiopsis opalescens</name>
    <dbReference type="NCBI Taxonomy" id="1144618"/>
    <lineage>
        <taxon>Bacteria</taxon>
        <taxon>Bacillati</taxon>
        <taxon>Actinomycetota</taxon>
        <taxon>Actinomycetes</taxon>
        <taxon>Streptosporangiales</taxon>
        <taxon>Allonocardiopsis</taxon>
    </lineage>
</organism>
<accession>A0A2T0PXP3</accession>
<reference evidence="1 2" key="1">
    <citation type="submission" date="2018-03" db="EMBL/GenBank/DDBJ databases">
        <title>Genomic Encyclopedia of Archaeal and Bacterial Type Strains, Phase II (KMG-II): from individual species to whole genera.</title>
        <authorList>
            <person name="Goeker M."/>
        </authorList>
    </citation>
    <scope>NUCLEOTIDE SEQUENCE [LARGE SCALE GENOMIC DNA]</scope>
    <source>
        <strain evidence="1 2">DSM 45601</strain>
    </source>
</reference>
<dbReference type="OrthoDB" id="3539696at2"/>